<dbReference type="InterPro" id="IPR012000">
    <property type="entry name" value="Thiamin_PyroP_enz_cen_dom"/>
</dbReference>
<dbReference type="Gene3D" id="3.40.50.970">
    <property type="match status" value="2"/>
</dbReference>
<dbReference type="EMBL" id="BAABFO010000012">
    <property type="protein sequence ID" value="GAA4334622.1"/>
    <property type="molecule type" value="Genomic_DNA"/>
</dbReference>
<comment type="similarity">
    <text evidence="1 3">Belongs to the TPP enzyme family.</text>
</comment>
<dbReference type="InterPro" id="IPR029061">
    <property type="entry name" value="THDP-binding"/>
</dbReference>
<accession>A0ABP8H5P6</accession>
<evidence type="ECO:0000259" key="4">
    <source>
        <dbReference type="Pfam" id="PF00205"/>
    </source>
</evidence>
<feature type="domain" description="Thiamine pyrophosphate enzyme N-terminal TPP-binding" evidence="6">
    <location>
        <begin position="6"/>
        <end position="118"/>
    </location>
</feature>
<evidence type="ECO:0000259" key="6">
    <source>
        <dbReference type="Pfam" id="PF02776"/>
    </source>
</evidence>
<gene>
    <name evidence="7" type="ORF">GCM10023144_27060</name>
</gene>
<comment type="caution">
    <text evidence="7">The sequence shown here is derived from an EMBL/GenBank/DDBJ whole genome shotgun (WGS) entry which is preliminary data.</text>
</comment>
<dbReference type="Pfam" id="PF02775">
    <property type="entry name" value="TPP_enzyme_C"/>
    <property type="match status" value="1"/>
</dbReference>
<keyword evidence="8" id="KW-1185">Reference proteome</keyword>
<dbReference type="Pfam" id="PF00205">
    <property type="entry name" value="TPP_enzyme_M"/>
    <property type="match status" value="1"/>
</dbReference>
<dbReference type="PANTHER" id="PTHR18968:SF129">
    <property type="entry name" value="ACETOLACTATE SYNTHASE"/>
    <property type="match status" value="1"/>
</dbReference>
<feature type="domain" description="Thiamine pyrophosphate enzyme central" evidence="4">
    <location>
        <begin position="194"/>
        <end position="311"/>
    </location>
</feature>
<dbReference type="PROSITE" id="PS00187">
    <property type="entry name" value="TPP_ENZYMES"/>
    <property type="match status" value="1"/>
</dbReference>
<dbReference type="InterPro" id="IPR045229">
    <property type="entry name" value="TPP_enz"/>
</dbReference>
<evidence type="ECO:0000313" key="8">
    <source>
        <dbReference type="Proteomes" id="UP001501671"/>
    </source>
</evidence>
<dbReference type="Proteomes" id="UP001501671">
    <property type="component" value="Unassembled WGS sequence"/>
</dbReference>
<dbReference type="InterPro" id="IPR011766">
    <property type="entry name" value="TPP_enzyme_TPP-bd"/>
</dbReference>
<organism evidence="7 8">
    <name type="scientific">Pigmentiphaga soli</name>
    <dbReference type="NCBI Taxonomy" id="1007095"/>
    <lineage>
        <taxon>Bacteria</taxon>
        <taxon>Pseudomonadati</taxon>
        <taxon>Pseudomonadota</taxon>
        <taxon>Betaproteobacteria</taxon>
        <taxon>Burkholderiales</taxon>
        <taxon>Alcaligenaceae</taxon>
        <taxon>Pigmentiphaga</taxon>
    </lineage>
</organism>
<evidence type="ECO:0000256" key="1">
    <source>
        <dbReference type="ARBA" id="ARBA00007812"/>
    </source>
</evidence>
<dbReference type="Gene3D" id="3.40.50.1220">
    <property type="entry name" value="TPP-binding domain"/>
    <property type="match status" value="1"/>
</dbReference>
<dbReference type="InterPro" id="IPR000399">
    <property type="entry name" value="TPP-bd_CS"/>
</dbReference>
<reference evidence="8" key="1">
    <citation type="journal article" date="2019" name="Int. J. Syst. Evol. Microbiol.">
        <title>The Global Catalogue of Microorganisms (GCM) 10K type strain sequencing project: providing services to taxonomists for standard genome sequencing and annotation.</title>
        <authorList>
            <consortium name="The Broad Institute Genomics Platform"/>
            <consortium name="The Broad Institute Genome Sequencing Center for Infectious Disease"/>
            <person name="Wu L."/>
            <person name="Ma J."/>
        </authorList>
    </citation>
    <scope>NUCLEOTIDE SEQUENCE [LARGE SCALE GENOMIC DNA]</scope>
    <source>
        <strain evidence="8">JCM 17666</strain>
    </source>
</reference>
<dbReference type="Pfam" id="PF02776">
    <property type="entry name" value="TPP_enzyme_N"/>
    <property type="match status" value="1"/>
</dbReference>
<evidence type="ECO:0000256" key="2">
    <source>
        <dbReference type="ARBA" id="ARBA00023052"/>
    </source>
</evidence>
<dbReference type="InterPro" id="IPR029035">
    <property type="entry name" value="DHS-like_NAD/FAD-binding_dom"/>
</dbReference>
<dbReference type="CDD" id="cd07035">
    <property type="entry name" value="TPP_PYR_POX_like"/>
    <property type="match status" value="1"/>
</dbReference>
<protein>
    <submittedName>
        <fullName evidence="7">Acetolactate synthase large subunit</fullName>
    </submittedName>
</protein>
<dbReference type="SUPFAM" id="SSF52518">
    <property type="entry name" value="Thiamin diphosphate-binding fold (THDP-binding)"/>
    <property type="match status" value="2"/>
</dbReference>
<proteinExistence type="inferred from homology"/>
<evidence type="ECO:0000313" key="7">
    <source>
        <dbReference type="EMBL" id="GAA4334622.1"/>
    </source>
</evidence>
<keyword evidence="2 3" id="KW-0786">Thiamine pyrophosphate</keyword>
<dbReference type="RefSeq" id="WP_345250317.1">
    <property type="nucleotide sequence ID" value="NZ_BAABFO010000012.1"/>
</dbReference>
<evidence type="ECO:0000256" key="3">
    <source>
        <dbReference type="RuleBase" id="RU362132"/>
    </source>
</evidence>
<sequence>MDSPTALDAFAARLAERGVKRFFGVPGGDCSLDLIDACARAGIDFILTRAESAAAMMASVTAELTGAPGVVMTTRGPGLAHALNGVAYATLDRAPLLVLADGYDKNIDHVSHQRFDQEAVVAPLVRASGRLVGTDGGRELDRLIDATFSVPPGPVYVEMRGSEIRAKVEPAKGPAPAAKPAAPAPEIPEKLRILLGKARKPIIIAGLQASDKDAARALRQLVDRWNCPVLQTYKSHGSVPSSDPRAVGFYIGGVAEEPVIKEADLIVLYGLDAIEFPPHRWRYDAPIVELTTHAFSRNIVSPEVSLVGPLPQLAEAVSGLAGPGDWTDDFFARTRVELRRKADASAGSPISPQMVADAVKAAAPKNTRITLDAGAHMLPAVHTWDSDEPRQTLISRGLATMAFAIPAAIASALAEPDRPVVAFTGDGGVMMCGGELGTAAQYGCKMVTVVFNDSSLTLISAKQQQRGLQNAGVDFSGANFAKVAEGFGCLGIRVEKPEELAPAMQRAFAHDGPALVDVVVDPAAYKPQLASLRG</sequence>
<dbReference type="InterPro" id="IPR012001">
    <property type="entry name" value="Thiamin_PyroP_enz_TPP-bd_dom"/>
</dbReference>
<feature type="domain" description="Thiamine pyrophosphate enzyme TPP-binding" evidence="5">
    <location>
        <begin position="372"/>
        <end position="518"/>
    </location>
</feature>
<dbReference type="PANTHER" id="PTHR18968">
    <property type="entry name" value="THIAMINE PYROPHOSPHATE ENZYMES"/>
    <property type="match status" value="1"/>
</dbReference>
<name>A0ABP8H5P6_9BURK</name>
<dbReference type="SUPFAM" id="SSF52467">
    <property type="entry name" value="DHS-like NAD/FAD-binding domain"/>
    <property type="match status" value="1"/>
</dbReference>
<evidence type="ECO:0000259" key="5">
    <source>
        <dbReference type="Pfam" id="PF02775"/>
    </source>
</evidence>